<dbReference type="Gene3D" id="3.40.50.300">
    <property type="entry name" value="P-loop containing nucleotide triphosphate hydrolases"/>
    <property type="match status" value="1"/>
</dbReference>
<dbReference type="EMBL" id="PDSK01000058">
    <property type="protein sequence ID" value="PIE35156.1"/>
    <property type="molecule type" value="Genomic_DNA"/>
</dbReference>
<dbReference type="GO" id="GO:0015833">
    <property type="term" value="P:peptide transport"/>
    <property type="evidence" value="ECO:0007669"/>
    <property type="project" value="InterPro"/>
</dbReference>
<evidence type="ECO:0000256" key="9">
    <source>
        <dbReference type="ARBA" id="ARBA00023136"/>
    </source>
</evidence>
<organism evidence="11 12">
    <name type="scientific">candidate division KSB3 bacterium</name>
    <dbReference type="NCBI Taxonomy" id="2044937"/>
    <lineage>
        <taxon>Bacteria</taxon>
        <taxon>candidate division KSB3</taxon>
    </lineage>
</organism>
<evidence type="ECO:0000256" key="8">
    <source>
        <dbReference type="ARBA" id="ARBA00022967"/>
    </source>
</evidence>
<dbReference type="NCBIfam" id="TIGR01727">
    <property type="entry name" value="oligo_HPY"/>
    <property type="match status" value="1"/>
</dbReference>
<dbReference type="InterPro" id="IPR017871">
    <property type="entry name" value="ABC_transporter-like_CS"/>
</dbReference>
<evidence type="ECO:0000256" key="5">
    <source>
        <dbReference type="ARBA" id="ARBA00022519"/>
    </source>
</evidence>
<reference evidence="11 12" key="1">
    <citation type="submission" date="2017-10" db="EMBL/GenBank/DDBJ databases">
        <title>Novel microbial diversity and functional potential in the marine mammal oral microbiome.</title>
        <authorList>
            <person name="Dudek N.K."/>
            <person name="Sun C.L."/>
            <person name="Burstein D."/>
            <person name="Kantor R.S."/>
            <person name="Aliaga Goltsman D.S."/>
            <person name="Bik E.M."/>
            <person name="Thomas B.C."/>
            <person name="Banfield J.F."/>
            <person name="Relman D.A."/>
        </authorList>
    </citation>
    <scope>NUCLEOTIDE SEQUENCE [LARGE SCALE GENOMIC DNA]</scope>
    <source>
        <strain evidence="11">DOLJORAL78_47_16</strain>
    </source>
</reference>
<dbReference type="FunFam" id="3.40.50.300:FF:000016">
    <property type="entry name" value="Oligopeptide ABC transporter ATP-binding component"/>
    <property type="match status" value="1"/>
</dbReference>
<dbReference type="GO" id="GO:0005524">
    <property type="term" value="F:ATP binding"/>
    <property type="evidence" value="ECO:0007669"/>
    <property type="project" value="UniProtKB-KW"/>
</dbReference>
<evidence type="ECO:0000313" key="12">
    <source>
        <dbReference type="Proteomes" id="UP000230821"/>
    </source>
</evidence>
<evidence type="ECO:0000256" key="1">
    <source>
        <dbReference type="ARBA" id="ARBA00004202"/>
    </source>
</evidence>
<dbReference type="PROSITE" id="PS00211">
    <property type="entry name" value="ABC_TRANSPORTER_1"/>
    <property type="match status" value="1"/>
</dbReference>
<protein>
    <submittedName>
        <fullName evidence="11">Peptide ABC transporter ATP-binding protein</fullName>
    </submittedName>
</protein>
<gene>
    <name evidence="11" type="ORF">CSA56_05315</name>
</gene>
<keyword evidence="5" id="KW-0997">Cell inner membrane</keyword>
<dbReference type="CDD" id="cd03257">
    <property type="entry name" value="ABC_NikE_OppD_transporters"/>
    <property type="match status" value="1"/>
</dbReference>
<dbReference type="SUPFAM" id="SSF52540">
    <property type="entry name" value="P-loop containing nucleoside triphosphate hydrolases"/>
    <property type="match status" value="1"/>
</dbReference>
<dbReference type="InterPro" id="IPR013563">
    <property type="entry name" value="Oligopep_ABC_C"/>
</dbReference>
<dbReference type="AlphaFoldDB" id="A0A2G6KHK3"/>
<dbReference type="InterPro" id="IPR050388">
    <property type="entry name" value="ABC_Ni/Peptide_Import"/>
</dbReference>
<dbReference type="PANTHER" id="PTHR43297">
    <property type="entry name" value="OLIGOPEPTIDE TRANSPORT ATP-BINDING PROTEIN APPD"/>
    <property type="match status" value="1"/>
</dbReference>
<keyword evidence="3" id="KW-0813">Transport</keyword>
<dbReference type="InterPro" id="IPR003439">
    <property type="entry name" value="ABC_transporter-like_ATP-bd"/>
</dbReference>
<dbReference type="SMART" id="SM00382">
    <property type="entry name" value="AAA"/>
    <property type="match status" value="1"/>
</dbReference>
<dbReference type="InterPro" id="IPR027417">
    <property type="entry name" value="P-loop_NTPase"/>
</dbReference>
<dbReference type="Pfam" id="PF00005">
    <property type="entry name" value="ABC_tran"/>
    <property type="match status" value="1"/>
</dbReference>
<keyword evidence="7 11" id="KW-0067">ATP-binding</keyword>
<comment type="caution">
    <text evidence="11">The sequence shown here is derived from an EMBL/GenBank/DDBJ whole genome shotgun (WGS) entry which is preliminary data.</text>
</comment>
<proteinExistence type="inferred from homology"/>
<comment type="similarity">
    <text evidence="2">Belongs to the ABC transporter superfamily.</text>
</comment>
<dbReference type="PROSITE" id="PS50893">
    <property type="entry name" value="ABC_TRANSPORTER_2"/>
    <property type="match status" value="1"/>
</dbReference>
<dbReference type="Pfam" id="PF08352">
    <property type="entry name" value="oligo_HPY"/>
    <property type="match status" value="1"/>
</dbReference>
<keyword evidence="8" id="KW-1278">Translocase</keyword>
<evidence type="ECO:0000256" key="4">
    <source>
        <dbReference type="ARBA" id="ARBA00022475"/>
    </source>
</evidence>
<evidence type="ECO:0000259" key="10">
    <source>
        <dbReference type="PROSITE" id="PS50893"/>
    </source>
</evidence>
<dbReference type="PANTHER" id="PTHR43297:SF14">
    <property type="entry name" value="ATPASE AAA-TYPE CORE DOMAIN-CONTAINING PROTEIN"/>
    <property type="match status" value="1"/>
</dbReference>
<evidence type="ECO:0000256" key="6">
    <source>
        <dbReference type="ARBA" id="ARBA00022741"/>
    </source>
</evidence>
<keyword evidence="9" id="KW-0472">Membrane</keyword>
<feature type="domain" description="ABC transporter" evidence="10">
    <location>
        <begin position="5"/>
        <end position="252"/>
    </location>
</feature>
<accession>A0A2G6KHK3</accession>
<name>A0A2G6KHK3_9BACT</name>
<evidence type="ECO:0000256" key="7">
    <source>
        <dbReference type="ARBA" id="ARBA00022840"/>
    </source>
</evidence>
<dbReference type="InterPro" id="IPR003593">
    <property type="entry name" value="AAA+_ATPase"/>
</dbReference>
<comment type="subcellular location">
    <subcellularLocation>
        <location evidence="1">Cell membrane</location>
        <topology evidence="1">Peripheral membrane protein</topology>
    </subcellularLocation>
</comment>
<keyword evidence="4" id="KW-1003">Cell membrane</keyword>
<dbReference type="Proteomes" id="UP000230821">
    <property type="component" value="Unassembled WGS sequence"/>
</dbReference>
<evidence type="ECO:0000256" key="2">
    <source>
        <dbReference type="ARBA" id="ARBA00005417"/>
    </source>
</evidence>
<evidence type="ECO:0000256" key="3">
    <source>
        <dbReference type="ARBA" id="ARBA00022448"/>
    </source>
</evidence>
<sequence length="322" mass="35766">MTPLLEVKDLAVEFRIPEGILRAPDGVSFQIAPQEILGVVGESGSGKSVTALSVMGLIPNPPGKMVAGEVLFQGHDLKQQITDIRGQKISMVFQNPLNSLNPSLRIGLQLTEVLVEHLKMAQSEAEERAITLMRQLGIPEPQTLLTRYPFEFSGGMRQRIMIAMAMLCNPTLMIADEPTTALDVTIQAQMLHLFQQLREQFQTSIMYITHDLSVVSQIADRVLVMYAGKIVERAETERIFSAPRHPYTQGLIRSIPGMNTDGATRLHSITGNVPNLIHPPPGCRFHPRCSQAMDICRHSPPSECQVEGSSVFCWLYRGEEEQ</sequence>
<evidence type="ECO:0000313" key="11">
    <source>
        <dbReference type="EMBL" id="PIE35156.1"/>
    </source>
</evidence>
<keyword evidence="6" id="KW-0547">Nucleotide-binding</keyword>
<dbReference type="GO" id="GO:0016887">
    <property type="term" value="F:ATP hydrolysis activity"/>
    <property type="evidence" value="ECO:0007669"/>
    <property type="project" value="InterPro"/>
</dbReference>
<dbReference type="GO" id="GO:0005886">
    <property type="term" value="C:plasma membrane"/>
    <property type="evidence" value="ECO:0007669"/>
    <property type="project" value="UniProtKB-SubCell"/>
</dbReference>